<dbReference type="Proteomes" id="UP000548726">
    <property type="component" value="Unassembled WGS sequence"/>
</dbReference>
<reference evidence="2 4" key="1">
    <citation type="submission" date="2016-03" db="EMBL/GenBank/DDBJ databases">
        <title>Acetic acid bacteria sequencing.</title>
        <authorList>
            <person name="Brandt J."/>
            <person name="Jakob F."/>
            <person name="Vogel R.F."/>
        </authorList>
    </citation>
    <scope>NUCLEOTIDE SEQUENCE [LARGE SCALE GENOMIC DNA]</scope>
    <source>
        <strain evidence="2 4">TMW2.1084</strain>
    </source>
</reference>
<dbReference type="Proteomes" id="UP000189055">
    <property type="component" value="Chromosome"/>
</dbReference>
<evidence type="ECO:0000313" key="2">
    <source>
        <dbReference type="EMBL" id="AQT04862.1"/>
    </source>
</evidence>
<dbReference type="AlphaFoldDB" id="A0A1U9LEM9"/>
<dbReference type="STRING" id="1076596.A0U91_07930"/>
<evidence type="ECO:0000313" key="3">
    <source>
        <dbReference type="EMBL" id="GFE93962.1"/>
    </source>
</evidence>
<keyword evidence="5" id="KW-1185">Reference proteome</keyword>
<evidence type="ECO:0000256" key="1">
    <source>
        <dbReference type="SAM" id="MobiDB-lite"/>
    </source>
</evidence>
<proteinExistence type="predicted"/>
<evidence type="ECO:0000313" key="5">
    <source>
        <dbReference type="Proteomes" id="UP000548726"/>
    </source>
</evidence>
<protein>
    <submittedName>
        <fullName evidence="2">Uncharacterized protein</fullName>
    </submittedName>
</protein>
<name>A0A1U9LEM9_9PROT</name>
<dbReference type="OrthoDB" id="7224382at2"/>
<dbReference type="KEGG" id="aper:A0U91_07930"/>
<gene>
    <name evidence="2" type="ORF">A0U91_07930</name>
    <name evidence="3" type="ORF">DmAi_20210</name>
</gene>
<dbReference type="EMBL" id="CP014687">
    <property type="protein sequence ID" value="AQT04862.1"/>
    <property type="molecule type" value="Genomic_DNA"/>
</dbReference>
<accession>A0A1U9LEM9</accession>
<feature type="region of interest" description="Disordered" evidence="1">
    <location>
        <begin position="145"/>
        <end position="186"/>
    </location>
</feature>
<reference evidence="3 5" key="2">
    <citation type="journal article" date="2020" name="Cell Rep.">
        <title>Local necrotic cells trigger systemic immune activation via gut microbiome dysbiosis in Drosophila.</title>
        <authorList>
            <person name="Kosakamoto H."/>
            <person name="Yamauchi T."/>
            <person name="Akuzawa-Tokita Y."/>
            <person name="Nishimura K."/>
            <person name="Soga T."/>
            <person name="Murakami T."/>
            <person name="Mori H."/>
            <person name="Yamamoto K."/>
            <person name="Miyazaki R."/>
            <person name="Koto A."/>
            <person name="Miura M."/>
            <person name="Obata F."/>
        </authorList>
    </citation>
    <scope>NUCLEOTIDE SEQUENCE [LARGE SCALE GENOMIC DNA]</scope>
    <source>
        <strain evidence="3 5">Ai</strain>
    </source>
</reference>
<sequence>MPDKNAEKTSGTPEALLTYETPLLLAEEKPTKLGKLKAGAKAAGQKAGALRRKVVETYRPKAELSRRILKKYRPYIDKAVLMVAVAAASEVLNDREKMEAVYRWVLKLVPSSIRLFLPEKILFNTLWFVKDDLIKRFYEYREKLASSGESKEEIQRLTHEADQSIQEREQAEESSGEELPATTLKD</sequence>
<organism evidence="2 4">
    <name type="scientific">Acetobacter persici</name>
    <dbReference type="NCBI Taxonomy" id="1076596"/>
    <lineage>
        <taxon>Bacteria</taxon>
        <taxon>Pseudomonadati</taxon>
        <taxon>Pseudomonadota</taxon>
        <taxon>Alphaproteobacteria</taxon>
        <taxon>Acetobacterales</taxon>
        <taxon>Acetobacteraceae</taxon>
        <taxon>Acetobacter</taxon>
    </lineage>
</organism>
<feature type="compositionally biased region" description="Basic and acidic residues" evidence="1">
    <location>
        <begin position="145"/>
        <end position="171"/>
    </location>
</feature>
<dbReference type="EMBL" id="BLJP01000008">
    <property type="protein sequence ID" value="GFE93962.1"/>
    <property type="molecule type" value="Genomic_DNA"/>
</dbReference>
<evidence type="ECO:0000313" key="4">
    <source>
        <dbReference type="Proteomes" id="UP000189055"/>
    </source>
</evidence>
<dbReference type="RefSeq" id="WP_077930701.1">
    <property type="nucleotide sequence ID" value="NZ_BLJP01000008.1"/>
</dbReference>